<organism evidence="10 12">
    <name type="scientific">Butyricimonas virosa</name>
    <dbReference type="NCBI Taxonomy" id="544645"/>
    <lineage>
        <taxon>Bacteria</taxon>
        <taxon>Pseudomonadati</taxon>
        <taxon>Bacteroidota</taxon>
        <taxon>Bacteroidia</taxon>
        <taxon>Bacteroidales</taxon>
        <taxon>Odoribacteraceae</taxon>
        <taxon>Butyricimonas</taxon>
    </lineage>
</organism>
<dbReference type="Proteomes" id="UP000283589">
    <property type="component" value="Unassembled WGS sequence"/>
</dbReference>
<dbReference type="OrthoDB" id="1016139at2"/>
<name>A0A413IMD9_9BACT</name>
<evidence type="ECO:0000256" key="1">
    <source>
        <dbReference type="ARBA" id="ARBA00004442"/>
    </source>
</evidence>
<evidence type="ECO:0000259" key="7">
    <source>
        <dbReference type="Pfam" id="PF07980"/>
    </source>
</evidence>
<evidence type="ECO:0000313" key="10">
    <source>
        <dbReference type="EMBL" id="RGY15939.1"/>
    </source>
</evidence>
<evidence type="ECO:0000313" key="12">
    <source>
        <dbReference type="Proteomes" id="UP000286063"/>
    </source>
</evidence>
<dbReference type="Pfam" id="PF07980">
    <property type="entry name" value="SusD_RagB"/>
    <property type="match status" value="1"/>
</dbReference>
<dbReference type="Proteomes" id="UP000286063">
    <property type="component" value="Unassembled WGS sequence"/>
</dbReference>
<evidence type="ECO:0000256" key="5">
    <source>
        <dbReference type="ARBA" id="ARBA00023237"/>
    </source>
</evidence>
<evidence type="ECO:0000259" key="8">
    <source>
        <dbReference type="Pfam" id="PF14322"/>
    </source>
</evidence>
<evidence type="ECO:0000313" key="9">
    <source>
        <dbReference type="EMBL" id="RGV31403.1"/>
    </source>
</evidence>
<dbReference type="InterPro" id="IPR011990">
    <property type="entry name" value="TPR-like_helical_dom_sf"/>
</dbReference>
<dbReference type="Pfam" id="PF14322">
    <property type="entry name" value="SusD-like_3"/>
    <property type="match status" value="1"/>
</dbReference>
<proteinExistence type="inferred from homology"/>
<dbReference type="RefSeq" id="WP_117775195.1">
    <property type="nucleotide sequence ID" value="NZ_CALBWO010000024.1"/>
</dbReference>
<reference evidence="11 12" key="1">
    <citation type="submission" date="2018-08" db="EMBL/GenBank/DDBJ databases">
        <title>A genome reference for cultivated species of the human gut microbiota.</title>
        <authorList>
            <person name="Zou Y."/>
            <person name="Xue W."/>
            <person name="Luo G."/>
        </authorList>
    </citation>
    <scope>NUCLEOTIDE SEQUENCE [LARGE SCALE GENOMIC DNA]</scope>
    <source>
        <strain evidence="9 11">AF14-49</strain>
        <strain evidence="10 12">OF02-7</strain>
    </source>
</reference>
<keyword evidence="3 6" id="KW-0732">Signal</keyword>
<keyword evidence="5" id="KW-0998">Cell outer membrane</keyword>
<evidence type="ECO:0000256" key="6">
    <source>
        <dbReference type="SAM" id="SignalP"/>
    </source>
</evidence>
<dbReference type="EMBL" id="QRZA01000033">
    <property type="protein sequence ID" value="RGV31403.1"/>
    <property type="molecule type" value="Genomic_DNA"/>
</dbReference>
<comment type="caution">
    <text evidence="10">The sequence shown here is derived from an EMBL/GenBank/DDBJ whole genome shotgun (WGS) entry which is preliminary data.</text>
</comment>
<gene>
    <name evidence="9" type="ORF">DWW18_17490</name>
    <name evidence="10" type="ORF">DXA50_12460</name>
</gene>
<protein>
    <submittedName>
        <fullName evidence="10">RagB/SusD family nutrient uptake outer membrane protein</fullName>
    </submittedName>
</protein>
<evidence type="ECO:0000256" key="4">
    <source>
        <dbReference type="ARBA" id="ARBA00023136"/>
    </source>
</evidence>
<comment type="similarity">
    <text evidence="2">Belongs to the SusD family.</text>
</comment>
<comment type="subcellular location">
    <subcellularLocation>
        <location evidence="1">Cell outer membrane</location>
    </subcellularLocation>
</comment>
<dbReference type="Gene3D" id="1.25.40.390">
    <property type="match status" value="1"/>
</dbReference>
<dbReference type="InterPro" id="IPR033985">
    <property type="entry name" value="SusD-like_N"/>
</dbReference>
<feature type="signal peptide" evidence="6">
    <location>
        <begin position="1"/>
        <end position="20"/>
    </location>
</feature>
<dbReference type="InterPro" id="IPR012944">
    <property type="entry name" value="SusD_RagB_dom"/>
</dbReference>
<sequence>MKNMKNLLLMSCLIFCLSGCQDWLTIQPETQVTKEDMFKTQGGFYDALIGCYTLMRDNYSPDASMVVGGVEYMANLWITATDGGTAYDFASHDYRADLVEMNLSQLFLKQYEIIANVNTLLEYIDIQNNVLTEDEEDLYKGETLGLRAFIHFDLIRLWGPMPTGIDGNRDYLPYVTTVQLENYPYSNYQEYMAKLCADLDSAELLLQRVDLIVANDKSVSYRQNRMNYYAVLGLQARVHLWLGEHDEALRYARLVKEATVAGEKKQFALGVENDFLRYDRVLYSSEQLFGISLEEFNDNMIADGSYAAFEQKSTNLSELYAAEDIRFRYLWYTDDGGGLRSSNKYGNMASFDTENPALTKSVPLIRLSEMYLIIAECAGLAEANTVYTEFLASRGLTTTELTESNRQEIILQEYLKEFYAEGQMFFVYKRLGTVNMRWSSRICGEDVYVLPLPLRELSTTENY</sequence>
<dbReference type="GO" id="GO:0009279">
    <property type="term" value="C:cell outer membrane"/>
    <property type="evidence" value="ECO:0007669"/>
    <property type="project" value="UniProtKB-SubCell"/>
</dbReference>
<evidence type="ECO:0000256" key="3">
    <source>
        <dbReference type="ARBA" id="ARBA00022729"/>
    </source>
</evidence>
<evidence type="ECO:0000256" key="2">
    <source>
        <dbReference type="ARBA" id="ARBA00006275"/>
    </source>
</evidence>
<feature type="chain" id="PRO_5033416700" evidence="6">
    <location>
        <begin position="21"/>
        <end position="463"/>
    </location>
</feature>
<dbReference type="SUPFAM" id="SSF48452">
    <property type="entry name" value="TPR-like"/>
    <property type="match status" value="1"/>
</dbReference>
<feature type="domain" description="SusD-like N-terminal" evidence="8">
    <location>
        <begin position="97"/>
        <end position="238"/>
    </location>
</feature>
<dbReference type="EMBL" id="QSCR01000022">
    <property type="protein sequence ID" value="RGY15939.1"/>
    <property type="molecule type" value="Genomic_DNA"/>
</dbReference>
<keyword evidence="4" id="KW-0472">Membrane</keyword>
<feature type="domain" description="RagB/SusD" evidence="7">
    <location>
        <begin position="358"/>
        <end position="430"/>
    </location>
</feature>
<evidence type="ECO:0000313" key="11">
    <source>
        <dbReference type="Proteomes" id="UP000283589"/>
    </source>
</evidence>
<accession>A0A413IMD9</accession>
<dbReference type="AlphaFoldDB" id="A0A413IMD9"/>